<dbReference type="InterPro" id="IPR017462">
    <property type="entry name" value="Sulphur_relay_TusC/DsrF"/>
</dbReference>
<sequence>MADALIVIRNAPSADLEAIELALAMGAFDHQVSLLFIGAGLLWLINHQQERKPGGKSPSKLVNALPIYDCEAVYYSRTDLEALQLDKRLINSVARELEPDAIRELVSRQQFCMGL</sequence>
<dbReference type="InterPro" id="IPR003787">
    <property type="entry name" value="Sulphur_relay_DsrE/F-like"/>
</dbReference>
<comment type="similarity">
    <text evidence="1">Belongs to the DsrF/TusC family.</text>
</comment>
<proteinExistence type="inferred from homology"/>
<dbReference type="Gene3D" id="3.40.1260.10">
    <property type="entry name" value="DsrEFH-like"/>
    <property type="match status" value="1"/>
</dbReference>
<keyword evidence="3" id="KW-1185">Reference proteome</keyword>
<gene>
    <name evidence="2" type="ORF">OUO13_09330</name>
</gene>
<dbReference type="EMBL" id="JAPNOA010000026">
    <property type="protein sequence ID" value="MCY0965388.1"/>
    <property type="molecule type" value="Genomic_DNA"/>
</dbReference>
<accession>A0A9X3ED38</accession>
<name>A0A9X3ED38_9GAMM</name>
<comment type="caution">
    <text evidence="2">The sequence shown here is derived from an EMBL/GenBank/DDBJ whole genome shotgun (WGS) entry which is preliminary data.</text>
</comment>
<dbReference type="SUPFAM" id="SSF75169">
    <property type="entry name" value="DsrEFH-like"/>
    <property type="match status" value="1"/>
</dbReference>
<dbReference type="InterPro" id="IPR027396">
    <property type="entry name" value="DsrEFH-like"/>
</dbReference>
<organism evidence="2 3">
    <name type="scientific">Parathalassolituus penaei</name>
    <dbReference type="NCBI Taxonomy" id="2997323"/>
    <lineage>
        <taxon>Bacteria</taxon>
        <taxon>Pseudomonadati</taxon>
        <taxon>Pseudomonadota</taxon>
        <taxon>Gammaproteobacteria</taxon>
        <taxon>Oceanospirillales</taxon>
        <taxon>Oceanospirillaceae</taxon>
        <taxon>Parathalassolituus</taxon>
    </lineage>
</organism>
<evidence type="ECO:0000313" key="2">
    <source>
        <dbReference type="EMBL" id="MCY0965388.1"/>
    </source>
</evidence>
<reference evidence="2" key="1">
    <citation type="submission" date="2022-11" db="EMBL/GenBank/DDBJ databases">
        <title>Parathalassolutuus dongxingensis gen. nov., sp. nov., a novel member of family Oceanospirillaceae isolated from a coastal shrimp pond in Guangxi, China.</title>
        <authorList>
            <person name="Chen H."/>
        </authorList>
    </citation>
    <scope>NUCLEOTIDE SEQUENCE</scope>
    <source>
        <strain evidence="2">G-43</strain>
    </source>
</reference>
<protein>
    <submittedName>
        <fullName evidence="2">DsrE family protein</fullName>
    </submittedName>
</protein>
<dbReference type="PANTHER" id="PTHR38780">
    <property type="entry name" value="PROTEIN TUSC"/>
    <property type="match status" value="1"/>
</dbReference>
<dbReference type="RefSeq" id="WP_283173600.1">
    <property type="nucleotide sequence ID" value="NZ_JAPNOA010000026.1"/>
</dbReference>
<dbReference type="Proteomes" id="UP001150830">
    <property type="component" value="Unassembled WGS sequence"/>
</dbReference>
<evidence type="ECO:0000256" key="1">
    <source>
        <dbReference type="ARBA" id="ARBA00005996"/>
    </source>
</evidence>
<dbReference type="Pfam" id="PF02635">
    <property type="entry name" value="DsrE"/>
    <property type="match status" value="1"/>
</dbReference>
<evidence type="ECO:0000313" key="3">
    <source>
        <dbReference type="Proteomes" id="UP001150830"/>
    </source>
</evidence>
<dbReference type="PANTHER" id="PTHR38780:SF1">
    <property type="entry name" value="PROTEIN TUSC"/>
    <property type="match status" value="1"/>
</dbReference>
<dbReference type="AlphaFoldDB" id="A0A9X3ED38"/>